<accession>A0A1F6WY94</accession>
<dbReference type="Gene3D" id="3.30.1380.10">
    <property type="match status" value="1"/>
</dbReference>
<evidence type="ECO:0000259" key="1">
    <source>
        <dbReference type="Pfam" id="PF02557"/>
    </source>
</evidence>
<dbReference type="GO" id="GO:0006508">
    <property type="term" value="P:proteolysis"/>
    <property type="evidence" value="ECO:0007669"/>
    <property type="project" value="InterPro"/>
</dbReference>
<dbReference type="EMBL" id="MFUR01000010">
    <property type="protein sequence ID" value="OGI86842.1"/>
    <property type="molecule type" value="Genomic_DNA"/>
</dbReference>
<proteinExistence type="predicted"/>
<protein>
    <recommendedName>
        <fullName evidence="1">D-alanyl-D-alanine carboxypeptidase-like core domain-containing protein</fullName>
    </recommendedName>
</protein>
<dbReference type="PANTHER" id="PTHR34385:SF1">
    <property type="entry name" value="PEPTIDOGLYCAN L-ALANYL-D-GLUTAMATE ENDOPEPTIDASE CWLK"/>
    <property type="match status" value="1"/>
</dbReference>
<name>A0A1F6WY94_9BACT</name>
<sequence>MSVFVFILFLIPIITSSLLDLKQRIKNEIVSEQERAKKEAEDKIYLTGRFDPAQREDFVLIPSQYTLGGNKMYLRKETYKAYLEMQNAADKDGIDLKIASATRNFDYQKDIWDKKWSGVTIVDGQNLSKSVPNEQERFKKILEYSAAPSTSRHHWGTDIDINDANLGYFKTEKGKKVYEWLVQNAYQFGFCQTYNLKGSDRSTGYNEEKWHWSYFPLSRIFTQEYKNLIKEEDIKGFQGDKYVSAFNLIDDYVLAINPDCI</sequence>
<dbReference type="Proteomes" id="UP000177001">
    <property type="component" value="Unassembled WGS sequence"/>
</dbReference>
<dbReference type="CDD" id="cd14847">
    <property type="entry name" value="DD-carboxypeptidase_like"/>
    <property type="match status" value="1"/>
</dbReference>
<evidence type="ECO:0000313" key="3">
    <source>
        <dbReference type="Proteomes" id="UP000177001"/>
    </source>
</evidence>
<organism evidence="2 3">
    <name type="scientific">Candidatus Nomurabacteria bacterium RIFCSPLOWO2_01_FULL_36_16</name>
    <dbReference type="NCBI Taxonomy" id="1801767"/>
    <lineage>
        <taxon>Bacteria</taxon>
        <taxon>Candidatus Nomuraibacteriota</taxon>
    </lineage>
</organism>
<dbReference type="SUPFAM" id="SSF55166">
    <property type="entry name" value="Hedgehog/DD-peptidase"/>
    <property type="match status" value="1"/>
</dbReference>
<dbReference type="InterPro" id="IPR009045">
    <property type="entry name" value="Zn_M74/Hedgehog-like"/>
</dbReference>
<feature type="domain" description="D-alanyl-D-alanine carboxypeptidase-like core" evidence="1">
    <location>
        <begin position="72"/>
        <end position="216"/>
    </location>
</feature>
<dbReference type="Pfam" id="PF02557">
    <property type="entry name" value="VanY"/>
    <property type="match status" value="1"/>
</dbReference>
<reference evidence="2 3" key="1">
    <citation type="journal article" date="2016" name="Nat. Commun.">
        <title>Thousands of microbial genomes shed light on interconnected biogeochemical processes in an aquifer system.</title>
        <authorList>
            <person name="Anantharaman K."/>
            <person name="Brown C.T."/>
            <person name="Hug L.A."/>
            <person name="Sharon I."/>
            <person name="Castelle C.J."/>
            <person name="Probst A.J."/>
            <person name="Thomas B.C."/>
            <person name="Singh A."/>
            <person name="Wilkins M.J."/>
            <person name="Karaoz U."/>
            <person name="Brodie E.L."/>
            <person name="Williams K.H."/>
            <person name="Hubbard S.S."/>
            <person name="Banfield J.F."/>
        </authorList>
    </citation>
    <scope>NUCLEOTIDE SEQUENCE [LARGE SCALE GENOMIC DNA]</scope>
</reference>
<dbReference type="InterPro" id="IPR003709">
    <property type="entry name" value="VanY-like_core_dom"/>
</dbReference>
<dbReference type="InterPro" id="IPR052179">
    <property type="entry name" value="DD-CPase-like"/>
</dbReference>
<comment type="caution">
    <text evidence="2">The sequence shown here is derived from an EMBL/GenBank/DDBJ whole genome shotgun (WGS) entry which is preliminary data.</text>
</comment>
<dbReference type="PANTHER" id="PTHR34385">
    <property type="entry name" value="D-ALANYL-D-ALANINE CARBOXYPEPTIDASE"/>
    <property type="match status" value="1"/>
</dbReference>
<dbReference type="GO" id="GO:0008233">
    <property type="term" value="F:peptidase activity"/>
    <property type="evidence" value="ECO:0007669"/>
    <property type="project" value="InterPro"/>
</dbReference>
<gene>
    <name evidence="2" type="ORF">A3A91_01170</name>
</gene>
<evidence type="ECO:0000313" key="2">
    <source>
        <dbReference type="EMBL" id="OGI86842.1"/>
    </source>
</evidence>
<dbReference type="AlphaFoldDB" id="A0A1F6WY94"/>